<evidence type="ECO:0000313" key="2">
    <source>
        <dbReference type="EMBL" id="VAX40460.1"/>
    </source>
</evidence>
<feature type="transmembrane region" description="Helical" evidence="1">
    <location>
        <begin position="141"/>
        <end position="161"/>
    </location>
</feature>
<evidence type="ECO:0000256" key="1">
    <source>
        <dbReference type="SAM" id="Phobius"/>
    </source>
</evidence>
<gene>
    <name evidence="2" type="ORF">MNBD_PLANCTO02-1789</name>
</gene>
<dbReference type="AlphaFoldDB" id="A0A3B1DY36"/>
<organism evidence="2">
    <name type="scientific">hydrothermal vent metagenome</name>
    <dbReference type="NCBI Taxonomy" id="652676"/>
    <lineage>
        <taxon>unclassified sequences</taxon>
        <taxon>metagenomes</taxon>
        <taxon>ecological metagenomes</taxon>
    </lineage>
</organism>
<protein>
    <recommendedName>
        <fullName evidence="3">DUF420 domain-containing protein</fullName>
    </recommendedName>
</protein>
<feature type="transmembrane region" description="Helical" evidence="1">
    <location>
        <begin position="47"/>
        <end position="63"/>
    </location>
</feature>
<proteinExistence type="predicted"/>
<sequence>MVENGFLGNGASFMLDFVVTALVLVVPVLVFSLFTVKIWKNYSLHKFLQITLAIVLLIAVLAFEVDMRLHGGWIAIVNKDATAPRLDAEQLSFVSKLLYFHLLFAISTPLLWATTIFLALKRFPSPPMPSAHSKLHKRLGWISTIDLVLTSVTGLVFYYFAFMK</sequence>
<dbReference type="EMBL" id="UOGL01000443">
    <property type="protein sequence ID" value="VAX40460.1"/>
    <property type="molecule type" value="Genomic_DNA"/>
</dbReference>
<name>A0A3B1DY36_9ZZZZ</name>
<keyword evidence="1" id="KW-0812">Transmembrane</keyword>
<accession>A0A3B1DY36</accession>
<keyword evidence="1" id="KW-0472">Membrane</keyword>
<dbReference type="Pfam" id="PF04238">
    <property type="entry name" value="DUF420"/>
    <property type="match status" value="1"/>
</dbReference>
<feature type="transmembrane region" description="Helical" evidence="1">
    <location>
        <begin position="12"/>
        <end position="35"/>
    </location>
</feature>
<keyword evidence="1" id="KW-1133">Transmembrane helix</keyword>
<feature type="transmembrane region" description="Helical" evidence="1">
    <location>
        <begin position="98"/>
        <end position="120"/>
    </location>
</feature>
<dbReference type="InterPro" id="IPR007352">
    <property type="entry name" value="DUF420"/>
</dbReference>
<evidence type="ECO:0008006" key="3">
    <source>
        <dbReference type="Google" id="ProtNLM"/>
    </source>
</evidence>
<reference evidence="2" key="1">
    <citation type="submission" date="2018-06" db="EMBL/GenBank/DDBJ databases">
        <authorList>
            <person name="Zhirakovskaya E."/>
        </authorList>
    </citation>
    <scope>NUCLEOTIDE SEQUENCE</scope>
</reference>